<protein>
    <submittedName>
        <fullName evidence="1">Uncharacterized protein</fullName>
    </submittedName>
</protein>
<comment type="caution">
    <text evidence="1">The sequence shown here is derived from an EMBL/GenBank/DDBJ whole genome shotgun (WGS) entry which is preliminary data.</text>
</comment>
<name>A0A2S9XLY1_9BACT</name>
<evidence type="ECO:0000313" key="2">
    <source>
        <dbReference type="Proteomes" id="UP000238823"/>
    </source>
</evidence>
<gene>
    <name evidence="1" type="ORF">ENSA7_79060</name>
</gene>
<reference evidence="1 2" key="1">
    <citation type="submission" date="2018-03" db="EMBL/GenBank/DDBJ databases">
        <title>Draft Genome Sequences of the Obligatory Marine Myxobacteria Enhygromyxa salina SWB007.</title>
        <authorList>
            <person name="Poehlein A."/>
            <person name="Moghaddam J.A."/>
            <person name="Harms H."/>
            <person name="Alanjari M."/>
            <person name="Koenig G.M."/>
            <person name="Daniel R."/>
            <person name="Schaeberle T.F."/>
        </authorList>
    </citation>
    <scope>NUCLEOTIDE SEQUENCE [LARGE SCALE GENOMIC DNA]</scope>
    <source>
        <strain evidence="1 2">SWB007</strain>
    </source>
</reference>
<evidence type="ECO:0000313" key="1">
    <source>
        <dbReference type="EMBL" id="PRP93865.1"/>
    </source>
</evidence>
<dbReference type="Proteomes" id="UP000238823">
    <property type="component" value="Unassembled WGS sequence"/>
</dbReference>
<sequence>MLTEALQALELTQQHIEPAPNEHFTFCLQYYGPELGYLVNMINETYDSFISRGGETASPFHYCQFNINGTPANHSVDQVMVKAGDEISFEFERYTLDHHRSTLLESKHERQLR</sequence>
<accession>A0A2S9XLY1</accession>
<dbReference type="AlphaFoldDB" id="A0A2S9XLY1"/>
<dbReference type="EMBL" id="PVNL01000146">
    <property type="protein sequence ID" value="PRP93865.1"/>
    <property type="molecule type" value="Genomic_DNA"/>
</dbReference>
<dbReference type="Gene3D" id="2.170.130.30">
    <property type="match status" value="1"/>
</dbReference>
<proteinExistence type="predicted"/>
<organism evidence="1 2">
    <name type="scientific">Enhygromyxa salina</name>
    <dbReference type="NCBI Taxonomy" id="215803"/>
    <lineage>
        <taxon>Bacteria</taxon>
        <taxon>Pseudomonadati</taxon>
        <taxon>Myxococcota</taxon>
        <taxon>Polyangia</taxon>
        <taxon>Nannocystales</taxon>
        <taxon>Nannocystaceae</taxon>
        <taxon>Enhygromyxa</taxon>
    </lineage>
</organism>